<evidence type="ECO:0000256" key="1">
    <source>
        <dbReference type="ARBA" id="ARBA00004651"/>
    </source>
</evidence>
<evidence type="ECO:0000259" key="8">
    <source>
        <dbReference type="Pfam" id="PF02687"/>
    </source>
</evidence>
<organism evidence="9 10">
    <name type="scientific">Saccharopolyspora shandongensis</name>
    <dbReference type="NCBI Taxonomy" id="418495"/>
    <lineage>
        <taxon>Bacteria</taxon>
        <taxon>Bacillati</taxon>
        <taxon>Actinomycetota</taxon>
        <taxon>Actinomycetes</taxon>
        <taxon>Pseudonocardiales</taxon>
        <taxon>Pseudonocardiaceae</taxon>
        <taxon>Saccharopolyspora</taxon>
    </lineage>
</organism>
<dbReference type="RefSeq" id="WP_093274405.1">
    <property type="nucleotide sequence ID" value="NZ_FNOK01000048.1"/>
</dbReference>
<evidence type="ECO:0000256" key="3">
    <source>
        <dbReference type="ARBA" id="ARBA00022692"/>
    </source>
</evidence>
<dbReference type="GO" id="GO:0005886">
    <property type="term" value="C:plasma membrane"/>
    <property type="evidence" value="ECO:0007669"/>
    <property type="project" value="UniProtKB-SubCell"/>
</dbReference>
<feature type="transmembrane region" description="Helical" evidence="7">
    <location>
        <begin position="473"/>
        <end position="493"/>
    </location>
</feature>
<evidence type="ECO:0000313" key="9">
    <source>
        <dbReference type="EMBL" id="SDZ13506.1"/>
    </source>
</evidence>
<evidence type="ECO:0000313" key="10">
    <source>
        <dbReference type="Proteomes" id="UP000199529"/>
    </source>
</evidence>
<proteinExistence type="inferred from homology"/>
<gene>
    <name evidence="9" type="ORF">SAMN05216215_104811</name>
</gene>
<keyword evidence="2" id="KW-1003">Cell membrane</keyword>
<feature type="transmembrane region" description="Helical" evidence="7">
    <location>
        <begin position="414"/>
        <end position="436"/>
    </location>
</feature>
<evidence type="ECO:0000256" key="2">
    <source>
        <dbReference type="ARBA" id="ARBA00022475"/>
    </source>
</evidence>
<feature type="domain" description="ABC3 transporter permease C-terminal" evidence="8">
    <location>
        <begin position="253"/>
        <end position="367"/>
    </location>
</feature>
<evidence type="ECO:0000256" key="7">
    <source>
        <dbReference type="SAM" id="Phobius"/>
    </source>
</evidence>
<dbReference type="Pfam" id="PF02687">
    <property type="entry name" value="FtsX"/>
    <property type="match status" value="2"/>
</dbReference>
<dbReference type="AlphaFoldDB" id="A0A1H3QJB4"/>
<evidence type="ECO:0000256" key="4">
    <source>
        <dbReference type="ARBA" id="ARBA00022989"/>
    </source>
</evidence>
<feature type="transmembrane region" description="Helical" evidence="7">
    <location>
        <begin position="296"/>
        <end position="329"/>
    </location>
</feature>
<keyword evidence="5 7" id="KW-0472">Membrane</keyword>
<comment type="similarity">
    <text evidence="6">Belongs to the ABC-4 integral membrane protein family.</text>
</comment>
<sequence>MLRTVIAGLAARPLRLLLSAVAIAVGVAFVAGSLVLSDAVGVGLRQAIAFETRGVDASIDGTRGAELDDEVLSKARQVPGVAAAEGRTTVSAPLLDAAGRPKDAAATGLAADEQLRPFDLADGRFPSSANEIAMEQDTAADYALGNPVTVLDQDGNQHTFTLVGTFTRPSDAGIGAGDLVLLPEALGKLSQETAFGEIVVRAAPGIGQQQLVTDLARAVGGRGISVVTGQEAAAQMLRETPSDSAGLTKFFTAFAVLAMIVAAMVIANSFTILVAQRTRELALLRCIGAGRPQVFSGLLAEAVAVGAVASAVGLLGGLGVAAALQAIAIGDVHVPLTARTVVASLAIGVLVTMLAAAIPAWSATRAAPVEALRTPVEGKSARAGRPRAAVTIALLATGFGTAALALGSEVETGVVLSIVAMTALLGAALAAGPLVVGPVARVAGAFCAPILGQPARLAALNADRNPKRTAASAAALTIGLAVVSLVTTVTAGVEAGRDRGIDQQLGADFTVTSVVATKPLPAALADTLAAVPGVADAALRQSFSGDLGTFGGYGMTAVRGDAVGSLLRPVVLSGRLDWLGPGELAVSKQLAEETGLAVGDTVQAGPRNRPVPLRVVAVYDGVRAAGADTGLAMIDLGQQSAIAMGEGGYDDSVLVKLAADADHDQVRRALENALSGAPLAQLRSIDELKDELSAPLRSTLDLLWALTALAVLIAFAGIANTLSLSVLERTRESALLRALGLTRGGLSAALAAESVFVALLGAACGLFVGIGSAWLIAQVASTDAEPVLFALPWGRLGVLLGAAVLAAPLAAVIPARRAARGSVTAGIAQS</sequence>
<name>A0A1H3QJB4_9PSEU</name>
<feature type="transmembrane region" description="Helical" evidence="7">
    <location>
        <begin position="702"/>
        <end position="727"/>
    </location>
</feature>
<keyword evidence="4 7" id="KW-1133">Transmembrane helix</keyword>
<feature type="domain" description="ABC3 transporter permease C-terminal" evidence="8">
    <location>
        <begin position="706"/>
        <end position="821"/>
    </location>
</feature>
<feature type="transmembrane region" description="Helical" evidence="7">
    <location>
        <begin position="796"/>
        <end position="815"/>
    </location>
</feature>
<dbReference type="PANTHER" id="PTHR30572">
    <property type="entry name" value="MEMBRANE COMPONENT OF TRANSPORTER-RELATED"/>
    <property type="match status" value="1"/>
</dbReference>
<dbReference type="PANTHER" id="PTHR30572:SF4">
    <property type="entry name" value="ABC TRANSPORTER PERMEASE YTRF"/>
    <property type="match status" value="1"/>
</dbReference>
<feature type="transmembrane region" description="Helical" evidence="7">
    <location>
        <begin position="388"/>
        <end position="408"/>
    </location>
</feature>
<keyword evidence="3 7" id="KW-0812">Transmembrane</keyword>
<protein>
    <submittedName>
        <fullName evidence="9">Putative ABC transport system permease protein</fullName>
    </submittedName>
</protein>
<dbReference type="InterPro" id="IPR003838">
    <property type="entry name" value="ABC3_permease_C"/>
</dbReference>
<feature type="transmembrane region" description="Helical" evidence="7">
    <location>
        <begin position="341"/>
        <end position="363"/>
    </location>
</feature>
<dbReference type="Proteomes" id="UP000199529">
    <property type="component" value="Unassembled WGS sequence"/>
</dbReference>
<feature type="transmembrane region" description="Helical" evidence="7">
    <location>
        <begin position="250"/>
        <end position="275"/>
    </location>
</feature>
<feature type="transmembrane region" description="Helical" evidence="7">
    <location>
        <begin position="748"/>
        <end position="776"/>
    </location>
</feature>
<comment type="subcellular location">
    <subcellularLocation>
        <location evidence="1">Cell membrane</location>
        <topology evidence="1">Multi-pass membrane protein</topology>
    </subcellularLocation>
</comment>
<keyword evidence="10" id="KW-1185">Reference proteome</keyword>
<reference evidence="10" key="1">
    <citation type="submission" date="2016-10" db="EMBL/GenBank/DDBJ databases">
        <authorList>
            <person name="Varghese N."/>
            <person name="Submissions S."/>
        </authorList>
    </citation>
    <scope>NUCLEOTIDE SEQUENCE [LARGE SCALE GENOMIC DNA]</scope>
    <source>
        <strain evidence="10">CGMCC 4.3530</strain>
    </source>
</reference>
<evidence type="ECO:0000256" key="6">
    <source>
        <dbReference type="ARBA" id="ARBA00038076"/>
    </source>
</evidence>
<dbReference type="InterPro" id="IPR050250">
    <property type="entry name" value="Macrolide_Exporter_MacB"/>
</dbReference>
<accession>A0A1H3QJB4</accession>
<dbReference type="GO" id="GO:0022857">
    <property type="term" value="F:transmembrane transporter activity"/>
    <property type="evidence" value="ECO:0007669"/>
    <property type="project" value="TreeGrafter"/>
</dbReference>
<evidence type="ECO:0000256" key="5">
    <source>
        <dbReference type="ARBA" id="ARBA00023136"/>
    </source>
</evidence>
<dbReference type="EMBL" id="FNOK01000048">
    <property type="protein sequence ID" value="SDZ13506.1"/>
    <property type="molecule type" value="Genomic_DNA"/>
</dbReference>
<dbReference type="STRING" id="418495.SAMN05216215_104811"/>
<dbReference type="OrthoDB" id="9780560at2"/>